<organism evidence="9 10">
    <name type="scientific">Spirochaeta lutea</name>
    <dbReference type="NCBI Taxonomy" id="1480694"/>
    <lineage>
        <taxon>Bacteria</taxon>
        <taxon>Pseudomonadati</taxon>
        <taxon>Spirochaetota</taxon>
        <taxon>Spirochaetia</taxon>
        <taxon>Spirochaetales</taxon>
        <taxon>Spirochaetaceae</taxon>
        <taxon>Spirochaeta</taxon>
    </lineage>
</organism>
<dbReference type="CDD" id="cd06261">
    <property type="entry name" value="TM_PBP2"/>
    <property type="match status" value="1"/>
</dbReference>
<keyword evidence="2 7" id="KW-0813">Transport</keyword>
<dbReference type="Proteomes" id="UP000029692">
    <property type="component" value="Unassembled WGS sequence"/>
</dbReference>
<dbReference type="Pfam" id="PF00528">
    <property type="entry name" value="BPD_transp_1"/>
    <property type="match status" value="1"/>
</dbReference>
<dbReference type="STRING" id="1480694.DC28_06015"/>
<feature type="transmembrane region" description="Helical" evidence="7">
    <location>
        <begin position="160"/>
        <end position="180"/>
    </location>
</feature>
<dbReference type="OrthoDB" id="9787541at2"/>
<name>A0A098R248_9SPIO</name>
<keyword evidence="5 7" id="KW-1133">Transmembrane helix</keyword>
<feature type="transmembrane region" description="Helical" evidence="7">
    <location>
        <begin position="12"/>
        <end position="37"/>
    </location>
</feature>
<comment type="similarity">
    <text evidence="7">Belongs to the binding-protein-dependent transport system permease family.</text>
</comment>
<dbReference type="Gene3D" id="1.10.3720.10">
    <property type="entry name" value="MetI-like"/>
    <property type="match status" value="1"/>
</dbReference>
<proteinExistence type="inferred from homology"/>
<feature type="domain" description="ABC transmembrane type-1" evidence="8">
    <location>
        <begin position="71"/>
        <end position="289"/>
    </location>
</feature>
<evidence type="ECO:0000256" key="3">
    <source>
        <dbReference type="ARBA" id="ARBA00022475"/>
    </source>
</evidence>
<evidence type="ECO:0000259" key="8">
    <source>
        <dbReference type="PROSITE" id="PS50928"/>
    </source>
</evidence>
<comment type="subcellular location">
    <subcellularLocation>
        <location evidence="1 7">Cell membrane</location>
        <topology evidence="1 7">Multi-pass membrane protein</topology>
    </subcellularLocation>
</comment>
<dbReference type="InterPro" id="IPR000515">
    <property type="entry name" value="MetI-like"/>
</dbReference>
<feature type="transmembrane region" description="Helical" evidence="7">
    <location>
        <begin position="109"/>
        <end position="130"/>
    </location>
</feature>
<dbReference type="PANTHER" id="PTHR30193">
    <property type="entry name" value="ABC TRANSPORTER PERMEASE PROTEIN"/>
    <property type="match status" value="1"/>
</dbReference>
<feature type="transmembrane region" description="Helical" evidence="7">
    <location>
        <begin position="75"/>
        <end position="97"/>
    </location>
</feature>
<dbReference type="PROSITE" id="PS50928">
    <property type="entry name" value="ABC_TM1"/>
    <property type="match status" value="1"/>
</dbReference>
<dbReference type="SUPFAM" id="SSF160964">
    <property type="entry name" value="MalF N-terminal region-like"/>
    <property type="match status" value="1"/>
</dbReference>
<dbReference type="InterPro" id="IPR035906">
    <property type="entry name" value="MetI-like_sf"/>
</dbReference>
<evidence type="ECO:0000256" key="1">
    <source>
        <dbReference type="ARBA" id="ARBA00004651"/>
    </source>
</evidence>
<gene>
    <name evidence="9" type="ORF">DC28_06015</name>
</gene>
<evidence type="ECO:0000256" key="6">
    <source>
        <dbReference type="ARBA" id="ARBA00023136"/>
    </source>
</evidence>
<dbReference type="GO" id="GO:0005886">
    <property type="term" value="C:plasma membrane"/>
    <property type="evidence" value="ECO:0007669"/>
    <property type="project" value="UniProtKB-SubCell"/>
</dbReference>
<keyword evidence="10" id="KW-1185">Reference proteome</keyword>
<keyword evidence="6 7" id="KW-0472">Membrane</keyword>
<keyword evidence="4 7" id="KW-0812">Transmembrane</keyword>
<dbReference type="AlphaFoldDB" id="A0A098R248"/>
<dbReference type="RefSeq" id="WP_037546794.1">
    <property type="nucleotide sequence ID" value="NZ_JNUP01000048.1"/>
</dbReference>
<dbReference type="eggNOG" id="COG1175">
    <property type="taxonomic scope" value="Bacteria"/>
</dbReference>
<feature type="transmembrane region" description="Helical" evidence="7">
    <location>
        <begin position="209"/>
        <end position="231"/>
    </location>
</feature>
<reference evidence="9 10" key="1">
    <citation type="submission" date="2014-05" db="EMBL/GenBank/DDBJ databases">
        <title>De novo Genome Sequence of Spirocheata sp.</title>
        <authorList>
            <person name="Shivani Y."/>
            <person name="Subhash Y."/>
            <person name="Tushar L."/>
            <person name="Sasikala C."/>
            <person name="Ramana C.V."/>
        </authorList>
    </citation>
    <scope>NUCLEOTIDE SEQUENCE [LARGE SCALE GENOMIC DNA]</scope>
    <source>
        <strain evidence="9 10">JC230</strain>
    </source>
</reference>
<dbReference type="InterPro" id="IPR051393">
    <property type="entry name" value="ABC_transporter_permease"/>
</dbReference>
<protein>
    <recommendedName>
        <fullName evidence="8">ABC transmembrane type-1 domain-containing protein</fullName>
    </recommendedName>
</protein>
<evidence type="ECO:0000313" key="9">
    <source>
        <dbReference type="EMBL" id="KGE72787.1"/>
    </source>
</evidence>
<evidence type="ECO:0000256" key="7">
    <source>
        <dbReference type="RuleBase" id="RU363032"/>
    </source>
</evidence>
<evidence type="ECO:0000256" key="2">
    <source>
        <dbReference type="ARBA" id="ARBA00022448"/>
    </source>
</evidence>
<feature type="transmembrane region" description="Helical" evidence="7">
    <location>
        <begin position="273"/>
        <end position="292"/>
    </location>
</feature>
<evidence type="ECO:0000256" key="5">
    <source>
        <dbReference type="ARBA" id="ARBA00022989"/>
    </source>
</evidence>
<sequence length="301" mass="34426">MKVNILGNKKIAPYFFISPFFILFLVFGLYPIGYSIYISFWRWTMRGPVEFVGLRNYVNLLTSDPFFMRALLNTFWLLIFGSMTQHLVAIPLAITLNDVKLKGKEVFKTAFFLPYITSTVAATLIFSQIFDNNFGWMNYLIKALGGENVKWFTEEWPAKIMIATLVNWRFIGWNTIIYLAGLQAIPRELYEAAEIDGASKWQAHMKVTIPLLIPIIFFGVTMSIIGGMQLFDEPYVLMGGYQTMGGPANTGLTSAYYLMFTGWGATRFGKASAIAWLLFFIIMVMTIINRMITKRLDKRSL</sequence>
<keyword evidence="3" id="KW-1003">Cell membrane</keyword>
<accession>A0A098R248</accession>
<dbReference type="PANTHER" id="PTHR30193:SF37">
    <property type="entry name" value="INNER MEMBRANE ABC TRANSPORTER PERMEASE PROTEIN YCJO"/>
    <property type="match status" value="1"/>
</dbReference>
<comment type="caution">
    <text evidence="9">The sequence shown here is derived from an EMBL/GenBank/DDBJ whole genome shotgun (WGS) entry which is preliminary data.</text>
</comment>
<evidence type="ECO:0000256" key="4">
    <source>
        <dbReference type="ARBA" id="ARBA00022692"/>
    </source>
</evidence>
<evidence type="ECO:0000313" key="10">
    <source>
        <dbReference type="Proteomes" id="UP000029692"/>
    </source>
</evidence>
<dbReference type="GO" id="GO:0055085">
    <property type="term" value="P:transmembrane transport"/>
    <property type="evidence" value="ECO:0007669"/>
    <property type="project" value="InterPro"/>
</dbReference>
<dbReference type="SUPFAM" id="SSF161098">
    <property type="entry name" value="MetI-like"/>
    <property type="match status" value="1"/>
</dbReference>
<dbReference type="EMBL" id="JNUP01000048">
    <property type="protein sequence ID" value="KGE72787.1"/>
    <property type="molecule type" value="Genomic_DNA"/>
</dbReference>